<sequence length="131" mass="15651">MFGNKKTIQKYLINLKFNNYAGFLDFQGKRVFLNEDGRILAVFKNNYEILNIKDYNVSVKLPTGSEITFTSLVNGALPIASTYHYYFVFAKKESNKWERQYEFIDEEITNSFIEWLKYYRDIGILENYIEY</sequence>
<name>D0GNY9_9FUSO</name>
<evidence type="ECO:0000313" key="1">
    <source>
        <dbReference type="EMBL" id="EEY34194.1"/>
    </source>
</evidence>
<dbReference type="Proteomes" id="UP000004226">
    <property type="component" value="Unassembled WGS sequence"/>
</dbReference>
<protein>
    <submittedName>
        <fullName evidence="1">Uncharacterized protein</fullName>
    </submittedName>
</protein>
<organism evidence="1 2">
    <name type="scientific">Pseudoleptotrichia goodfellowii F0264</name>
    <dbReference type="NCBI Taxonomy" id="596323"/>
    <lineage>
        <taxon>Bacteria</taxon>
        <taxon>Fusobacteriati</taxon>
        <taxon>Fusobacteriota</taxon>
        <taxon>Fusobacteriia</taxon>
        <taxon>Fusobacteriales</taxon>
        <taxon>Leptotrichiaceae</taxon>
        <taxon>Pseudoleptotrichia</taxon>
    </lineage>
</organism>
<reference evidence="1 2" key="1">
    <citation type="submission" date="2009-10" db="EMBL/GenBank/DDBJ databases">
        <authorList>
            <person name="Harkins D.M."/>
            <person name="Madupu R."/>
            <person name="Durkin A.S."/>
            <person name="Torralba M."/>
            <person name="Methe B."/>
            <person name="Sutton G.G."/>
            <person name="Strausberg R.L."/>
            <person name="Nelson K.E."/>
        </authorList>
    </citation>
    <scope>NUCLEOTIDE SEQUENCE [LARGE SCALE GENOMIC DNA]</scope>
    <source>
        <strain evidence="1 2">F0264</strain>
    </source>
</reference>
<accession>D0GNY9</accession>
<dbReference type="AlphaFoldDB" id="D0GNY9"/>
<keyword evidence="2" id="KW-1185">Reference proteome</keyword>
<comment type="caution">
    <text evidence="1">The sequence shown here is derived from an EMBL/GenBank/DDBJ whole genome shotgun (WGS) entry which is preliminary data.</text>
</comment>
<evidence type="ECO:0000313" key="2">
    <source>
        <dbReference type="Proteomes" id="UP000004226"/>
    </source>
</evidence>
<gene>
    <name evidence="1" type="ORF">HMPREF0554_0841</name>
</gene>
<dbReference type="EMBL" id="ADAD01000177">
    <property type="protein sequence ID" value="EEY34194.1"/>
    <property type="molecule type" value="Genomic_DNA"/>
</dbReference>
<proteinExistence type="predicted"/>